<evidence type="ECO:0000313" key="3">
    <source>
        <dbReference type="RefSeq" id="XP_065642920.1"/>
    </source>
</evidence>
<evidence type="ECO:0000313" key="2">
    <source>
        <dbReference type="Proteomes" id="UP001652625"/>
    </source>
</evidence>
<dbReference type="GeneID" id="136074520"/>
<dbReference type="SUPFAM" id="SSF53098">
    <property type="entry name" value="Ribonuclease H-like"/>
    <property type="match status" value="1"/>
</dbReference>
<dbReference type="InterPro" id="IPR012337">
    <property type="entry name" value="RNaseH-like_sf"/>
</dbReference>
<dbReference type="InterPro" id="IPR036397">
    <property type="entry name" value="RNaseH_sf"/>
</dbReference>
<name>A0ABM4B2A6_HYDVU</name>
<reference evidence="3" key="2">
    <citation type="submission" date="2025-08" db="UniProtKB">
        <authorList>
            <consortium name="RefSeq"/>
        </authorList>
    </citation>
    <scope>IDENTIFICATION</scope>
</reference>
<dbReference type="InterPro" id="IPR041588">
    <property type="entry name" value="Integrase_H2C2"/>
</dbReference>
<dbReference type="RefSeq" id="XP_065642920.1">
    <property type="nucleotide sequence ID" value="XM_065786848.1"/>
</dbReference>
<dbReference type="PANTHER" id="PTHR37984:SF5">
    <property type="entry name" value="PROTEIN NYNRIN-LIKE"/>
    <property type="match status" value="1"/>
</dbReference>
<evidence type="ECO:0000259" key="1">
    <source>
        <dbReference type="PROSITE" id="PS50994"/>
    </source>
</evidence>
<feature type="domain" description="Integrase catalytic" evidence="1">
    <location>
        <begin position="117"/>
        <end position="205"/>
    </location>
</feature>
<sequence>MYVREGKKRISNINVKDFEIVDNKLMNCKKGVGKVVVVIDREEQLNIVKEVHEGLGASEKAVALASNLGINAVRKQISTRFCWHSIVKDITKHVTQCERCQKTSNRILKVSCFKTCYSRQHVMKQVGVDLIKLPASNGLNYAIVLIDYFSMWTEAEPLIDKTEISVALFLYKVICRHGCFQIQINDQGREFVNSVSIALHDMAGV</sequence>
<dbReference type="Proteomes" id="UP001652625">
    <property type="component" value="Chromosome 01"/>
</dbReference>
<organism evidence="2 3">
    <name type="scientific">Hydra vulgaris</name>
    <name type="common">Hydra</name>
    <name type="synonym">Hydra attenuata</name>
    <dbReference type="NCBI Taxonomy" id="6087"/>
    <lineage>
        <taxon>Eukaryota</taxon>
        <taxon>Metazoa</taxon>
        <taxon>Cnidaria</taxon>
        <taxon>Hydrozoa</taxon>
        <taxon>Hydroidolina</taxon>
        <taxon>Anthoathecata</taxon>
        <taxon>Aplanulata</taxon>
        <taxon>Hydridae</taxon>
        <taxon>Hydra</taxon>
    </lineage>
</organism>
<dbReference type="PROSITE" id="PS50994">
    <property type="entry name" value="INTEGRASE"/>
    <property type="match status" value="1"/>
</dbReference>
<gene>
    <name evidence="3" type="primary">LOC136074520</name>
</gene>
<accession>A0ABM4B2A6</accession>
<reference evidence="2" key="1">
    <citation type="submission" date="2025-05" db="UniProtKB">
        <authorList>
            <consortium name="RefSeq"/>
        </authorList>
    </citation>
    <scope>NUCLEOTIDE SEQUENCE [LARGE SCALE GENOMIC DNA]</scope>
</reference>
<dbReference type="InterPro" id="IPR001584">
    <property type="entry name" value="Integrase_cat-core"/>
</dbReference>
<proteinExistence type="predicted"/>
<dbReference type="Gene3D" id="1.10.340.70">
    <property type="match status" value="1"/>
</dbReference>
<dbReference type="InterPro" id="IPR050951">
    <property type="entry name" value="Retrovirus_Pol_polyprotein"/>
</dbReference>
<dbReference type="Gene3D" id="3.30.420.10">
    <property type="entry name" value="Ribonuclease H-like superfamily/Ribonuclease H"/>
    <property type="match status" value="1"/>
</dbReference>
<protein>
    <submittedName>
        <fullName evidence="3">Uncharacterized protein LOC136074520</fullName>
    </submittedName>
</protein>
<dbReference type="Pfam" id="PF17921">
    <property type="entry name" value="Integrase_H2C2"/>
    <property type="match status" value="1"/>
</dbReference>
<keyword evidence="2" id="KW-1185">Reference proteome</keyword>
<dbReference type="PANTHER" id="PTHR37984">
    <property type="entry name" value="PROTEIN CBG26694"/>
    <property type="match status" value="1"/>
</dbReference>